<dbReference type="AlphaFoldDB" id="A0AAV1CRT9"/>
<dbReference type="Pfam" id="PF13374">
    <property type="entry name" value="TPR_10"/>
    <property type="match status" value="1"/>
</dbReference>
<evidence type="ECO:0000313" key="1">
    <source>
        <dbReference type="EMBL" id="CAI9098290.1"/>
    </source>
</evidence>
<dbReference type="EMBL" id="OX459120">
    <property type="protein sequence ID" value="CAI9098290.1"/>
    <property type="molecule type" value="Genomic_DNA"/>
</dbReference>
<gene>
    <name evidence="1" type="ORF">OLC1_LOCUS8540</name>
</gene>
<dbReference type="Gene3D" id="1.25.40.10">
    <property type="entry name" value="Tetratricopeptide repeat domain"/>
    <property type="match status" value="1"/>
</dbReference>
<dbReference type="PANTHER" id="PTHR47868">
    <property type="entry name" value="OS05G0457700 PROTEIN"/>
    <property type="match status" value="1"/>
</dbReference>
<keyword evidence="2" id="KW-1185">Reference proteome</keyword>
<reference evidence="1" key="1">
    <citation type="submission" date="2023-03" db="EMBL/GenBank/DDBJ databases">
        <authorList>
            <person name="Julca I."/>
        </authorList>
    </citation>
    <scope>NUCLEOTIDE SEQUENCE</scope>
</reference>
<dbReference type="Proteomes" id="UP001161247">
    <property type="component" value="Chromosome 3"/>
</dbReference>
<sequence>MMGSAAKCFRVLRIRRGFPLLRPPPPPPAPPRGFRLFSESIKPERSSAASSVTQQMIDYAFSLSRSQKSDESFSQSMLVLEQCRSNQSDEDSKGMVLLAMATILYERGDFTGAIEKLQSIEDLGSSSSSLAIRVAAVEALVGMHLEMDQAMKSTKVDTSSVLTNTCYNLLDTIKPDIDGASGFDYLEARAKALKGLFELLMGSIETAESFLSVPQKGETCTGNVALSYGEYVHGMRKFPLAQELYQNVIQQLSAENSNNPHEFGACNMAKDEVLLAATCALGQLEAHLGNLGDSEEILTRALKRAEEHFGSNHPKVGVILTCIALMYRLKATAEGSSSLLVQEGLYRKAIELLKAPPLETEGAEVTVYRREIVALARGGYAEILCLQQNRKAEGERMRRWAEATWKNRRLSLAEALDISEDSTKVPIIETRICRCL</sequence>
<accession>A0AAV1CRT9</accession>
<proteinExistence type="predicted"/>
<name>A0AAV1CRT9_OLDCO</name>
<dbReference type="GO" id="GO:0005739">
    <property type="term" value="C:mitochondrion"/>
    <property type="evidence" value="ECO:0007669"/>
    <property type="project" value="TreeGrafter"/>
</dbReference>
<dbReference type="PANTHER" id="PTHR47868:SF2">
    <property type="entry name" value="OS05G0457700 PROTEIN"/>
    <property type="match status" value="1"/>
</dbReference>
<protein>
    <submittedName>
        <fullName evidence="1">OLC1v1034911C1</fullName>
    </submittedName>
</protein>
<organism evidence="1 2">
    <name type="scientific">Oldenlandia corymbosa var. corymbosa</name>
    <dbReference type="NCBI Taxonomy" id="529605"/>
    <lineage>
        <taxon>Eukaryota</taxon>
        <taxon>Viridiplantae</taxon>
        <taxon>Streptophyta</taxon>
        <taxon>Embryophyta</taxon>
        <taxon>Tracheophyta</taxon>
        <taxon>Spermatophyta</taxon>
        <taxon>Magnoliopsida</taxon>
        <taxon>eudicotyledons</taxon>
        <taxon>Gunneridae</taxon>
        <taxon>Pentapetalae</taxon>
        <taxon>asterids</taxon>
        <taxon>lamiids</taxon>
        <taxon>Gentianales</taxon>
        <taxon>Rubiaceae</taxon>
        <taxon>Rubioideae</taxon>
        <taxon>Spermacoceae</taxon>
        <taxon>Hedyotis-Oldenlandia complex</taxon>
        <taxon>Oldenlandia</taxon>
    </lineage>
</organism>
<evidence type="ECO:0000313" key="2">
    <source>
        <dbReference type="Proteomes" id="UP001161247"/>
    </source>
</evidence>
<dbReference type="InterPro" id="IPR011990">
    <property type="entry name" value="TPR-like_helical_dom_sf"/>
</dbReference>
<dbReference type="SUPFAM" id="SSF48452">
    <property type="entry name" value="TPR-like"/>
    <property type="match status" value="1"/>
</dbReference>